<accession>A0ABY5PQB6</accession>
<feature type="region of interest" description="Disordered" evidence="1">
    <location>
        <begin position="46"/>
        <end position="109"/>
    </location>
</feature>
<feature type="compositionally biased region" description="Basic and acidic residues" evidence="1">
    <location>
        <begin position="79"/>
        <end position="89"/>
    </location>
</feature>
<keyword evidence="2" id="KW-1133">Transmembrane helix</keyword>
<dbReference type="InterPro" id="IPR045513">
    <property type="entry name" value="DUF6479"/>
</dbReference>
<proteinExistence type="predicted"/>
<name>A0ABY5PQB6_9ACTN</name>
<dbReference type="GeneID" id="95572219"/>
<feature type="compositionally biased region" description="Basic and acidic residues" evidence="1">
    <location>
        <begin position="96"/>
        <end position="109"/>
    </location>
</feature>
<keyword evidence="4" id="KW-1185">Reference proteome</keyword>
<dbReference type="RefSeq" id="WP_183066036.1">
    <property type="nucleotide sequence ID" value="NZ_CP102514.1"/>
</dbReference>
<evidence type="ECO:0000313" key="4">
    <source>
        <dbReference type="Proteomes" id="UP001057738"/>
    </source>
</evidence>
<evidence type="ECO:0000313" key="3">
    <source>
        <dbReference type="EMBL" id="UUY46097.1"/>
    </source>
</evidence>
<reference evidence="3" key="1">
    <citation type="submission" date="2022-08" db="EMBL/GenBank/DDBJ databases">
        <authorList>
            <person name="Tian L."/>
        </authorList>
    </citation>
    <scope>NUCLEOTIDE SEQUENCE</scope>
    <source>
        <strain evidence="3">CM253</strain>
    </source>
</reference>
<sequence length="109" mass="11617">MTDPSLYSTPSVQLSAGAAGAGLLTVGIVVALLLIAAVWWGIRRRAAEPPPGAPSRPTARRPHHVEEHREPDPESFAGHGERLSPHEMKGYGNLGSRREGGDHPEETSP</sequence>
<gene>
    <name evidence="3" type="ORF">NRK68_02040</name>
</gene>
<keyword evidence="2" id="KW-0812">Transmembrane</keyword>
<feature type="transmembrane region" description="Helical" evidence="2">
    <location>
        <begin position="20"/>
        <end position="42"/>
    </location>
</feature>
<organism evidence="3 4">
    <name type="scientific">Streptomyces yangpuensis</name>
    <dbReference type="NCBI Taxonomy" id="1648182"/>
    <lineage>
        <taxon>Bacteria</taxon>
        <taxon>Bacillati</taxon>
        <taxon>Actinomycetota</taxon>
        <taxon>Actinomycetes</taxon>
        <taxon>Kitasatosporales</taxon>
        <taxon>Streptomycetaceae</taxon>
        <taxon>Streptomyces</taxon>
    </lineage>
</organism>
<keyword evidence="2" id="KW-0472">Membrane</keyword>
<dbReference type="Proteomes" id="UP001057738">
    <property type="component" value="Chromosome"/>
</dbReference>
<dbReference type="EMBL" id="CP102514">
    <property type="protein sequence ID" value="UUY46097.1"/>
    <property type="molecule type" value="Genomic_DNA"/>
</dbReference>
<evidence type="ECO:0000256" key="1">
    <source>
        <dbReference type="SAM" id="MobiDB-lite"/>
    </source>
</evidence>
<dbReference type="Pfam" id="PF20087">
    <property type="entry name" value="DUF6479"/>
    <property type="match status" value="1"/>
</dbReference>
<evidence type="ECO:0000256" key="2">
    <source>
        <dbReference type="SAM" id="Phobius"/>
    </source>
</evidence>
<protein>
    <submittedName>
        <fullName evidence="3">DUF6479 family protein</fullName>
    </submittedName>
</protein>